<dbReference type="PANTHER" id="PTHR46065">
    <property type="entry name" value="E3 UBIQUITIN-PROTEIN LIGASE MARCH 2/3 FAMILY MEMBER"/>
    <property type="match status" value="1"/>
</dbReference>
<keyword evidence="6" id="KW-0833">Ubl conjugation pathway</keyword>
<feature type="domain" description="RING-CH-type" evidence="13">
    <location>
        <begin position="1"/>
        <end position="61"/>
    </location>
</feature>
<dbReference type="InParanoid" id="E0VJM6"/>
<protein>
    <submittedName>
        <fullName evidence="14">Membrane-associated RING finger protein, putative</fullName>
    </submittedName>
</protein>
<dbReference type="EnsemblMetazoa" id="PHUM248050-RA">
    <property type="protein sequence ID" value="PHUM248050-PA"/>
    <property type="gene ID" value="PHUM248050"/>
</dbReference>
<keyword evidence="3 11" id="KW-0812">Transmembrane</keyword>
<dbReference type="Pfam" id="PF12906">
    <property type="entry name" value="RINGv"/>
    <property type="match status" value="1"/>
</dbReference>
<evidence type="ECO:0000256" key="6">
    <source>
        <dbReference type="ARBA" id="ARBA00022786"/>
    </source>
</evidence>
<feature type="transmembrane region" description="Helical" evidence="11">
    <location>
        <begin position="87"/>
        <end position="110"/>
    </location>
</feature>
<dbReference type="GO" id="GO:0016020">
    <property type="term" value="C:membrane"/>
    <property type="evidence" value="ECO:0007669"/>
    <property type="project" value="UniProtKB-SubCell"/>
</dbReference>
<dbReference type="CTD" id="8238767"/>
<dbReference type="OrthoDB" id="273089at2759"/>
<evidence type="ECO:0000313" key="16">
    <source>
        <dbReference type="Proteomes" id="UP000009046"/>
    </source>
</evidence>
<dbReference type="InterPro" id="IPR013083">
    <property type="entry name" value="Znf_RING/FYVE/PHD"/>
</dbReference>
<dbReference type="InterPro" id="IPR011016">
    <property type="entry name" value="Znf_RING-CH"/>
</dbReference>
<evidence type="ECO:0000313" key="15">
    <source>
        <dbReference type="EnsemblMetazoa" id="PHUM248050-PA"/>
    </source>
</evidence>
<dbReference type="VEuPathDB" id="VectorBase:PHUM248050"/>
<comment type="subcellular location">
    <subcellularLocation>
        <location evidence="1">Membrane</location>
        <topology evidence="1">Multi-pass membrane protein</topology>
    </subcellularLocation>
</comment>
<dbReference type="RefSeq" id="XP_002426320.1">
    <property type="nucleotide sequence ID" value="XM_002426275.1"/>
</dbReference>
<reference evidence="14" key="1">
    <citation type="submission" date="2007-04" db="EMBL/GenBank/DDBJ databases">
        <title>Annotation of Pediculus humanus corporis strain USDA.</title>
        <authorList>
            <person name="Kirkness E."/>
            <person name="Hannick L."/>
            <person name="Hass B."/>
            <person name="Bruggner R."/>
            <person name="Lawson D."/>
            <person name="Bidwell S."/>
            <person name="Joardar V."/>
            <person name="Caler E."/>
            <person name="Walenz B."/>
            <person name="Inman J."/>
            <person name="Schobel S."/>
            <person name="Galinsky K."/>
            <person name="Amedeo P."/>
            <person name="Strausberg R."/>
        </authorList>
    </citation>
    <scope>NUCLEOTIDE SEQUENCE</scope>
    <source>
        <strain evidence="14">USDA</strain>
    </source>
</reference>
<keyword evidence="16" id="KW-1185">Reference proteome</keyword>
<sequence>MFSYSGLACRICHEDGIKEELISPCACAGSVGLAHAKCIEQWLSSSNTTNCEICKYQYNISIKSKSFLQWLKNKNPLNGPSGFYGDVFCFVLLTPLCIGSVYLCAVGAHAYIKHGLWEGTGLAMLCCFLTAVYILWCFVAFRFHWKRFRSWQATNKTVRLLPKHASA</sequence>
<evidence type="ECO:0000256" key="10">
    <source>
        <dbReference type="PROSITE-ProRule" id="PRU00175"/>
    </source>
</evidence>
<evidence type="ECO:0000256" key="9">
    <source>
        <dbReference type="ARBA" id="ARBA00023136"/>
    </source>
</evidence>
<evidence type="ECO:0000259" key="12">
    <source>
        <dbReference type="PROSITE" id="PS50089"/>
    </source>
</evidence>
<dbReference type="PROSITE" id="PS51292">
    <property type="entry name" value="ZF_RING_CH"/>
    <property type="match status" value="1"/>
</dbReference>
<dbReference type="EMBL" id="AAZO01002875">
    <property type="status" value="NOT_ANNOTATED_CDS"/>
    <property type="molecule type" value="Genomic_DNA"/>
</dbReference>
<dbReference type="Gene3D" id="3.30.40.10">
    <property type="entry name" value="Zinc/RING finger domain, C3HC4 (zinc finger)"/>
    <property type="match status" value="1"/>
</dbReference>
<keyword evidence="7" id="KW-0862">Zinc</keyword>
<dbReference type="GO" id="GO:0016567">
    <property type="term" value="P:protein ubiquitination"/>
    <property type="evidence" value="ECO:0007669"/>
    <property type="project" value="TreeGrafter"/>
</dbReference>
<dbReference type="GeneID" id="8238767"/>
<evidence type="ECO:0000256" key="5">
    <source>
        <dbReference type="ARBA" id="ARBA00022771"/>
    </source>
</evidence>
<evidence type="ECO:0000256" key="11">
    <source>
        <dbReference type="SAM" id="Phobius"/>
    </source>
</evidence>
<dbReference type="HOGENOM" id="CLU_096532_1_1_1"/>
<feature type="transmembrane region" description="Helical" evidence="11">
    <location>
        <begin position="122"/>
        <end position="141"/>
    </location>
</feature>
<dbReference type="KEGG" id="phu:Phum_PHUM248050"/>
<dbReference type="SMART" id="SM00744">
    <property type="entry name" value="RINGv"/>
    <property type="match status" value="1"/>
</dbReference>
<keyword evidence="4" id="KW-0479">Metal-binding</keyword>
<keyword evidence="8 11" id="KW-1133">Transmembrane helix</keyword>
<reference evidence="15" key="3">
    <citation type="submission" date="2020-05" db="UniProtKB">
        <authorList>
            <consortium name="EnsemblMetazoa"/>
        </authorList>
    </citation>
    <scope>IDENTIFICATION</scope>
    <source>
        <strain evidence="15">USDA</strain>
    </source>
</reference>
<evidence type="ECO:0000256" key="2">
    <source>
        <dbReference type="ARBA" id="ARBA00022679"/>
    </source>
</evidence>
<dbReference type="AlphaFoldDB" id="E0VJM6"/>
<dbReference type="PANTHER" id="PTHR46065:SF3">
    <property type="entry name" value="FI20425P1"/>
    <property type="match status" value="1"/>
</dbReference>
<name>E0VJM6_PEDHC</name>
<feature type="domain" description="RING-type" evidence="12">
    <location>
        <begin position="9"/>
        <end position="55"/>
    </location>
</feature>
<keyword evidence="9 11" id="KW-0472">Membrane</keyword>
<dbReference type="OMA" id="ICHEGNN"/>
<evidence type="ECO:0000256" key="8">
    <source>
        <dbReference type="ARBA" id="ARBA00022989"/>
    </source>
</evidence>
<proteinExistence type="predicted"/>
<gene>
    <name evidence="15" type="primary">8238767</name>
    <name evidence="14" type="ORF">Phum_PHUM248050</name>
</gene>
<evidence type="ECO:0000256" key="7">
    <source>
        <dbReference type="ARBA" id="ARBA00022833"/>
    </source>
</evidence>
<organism>
    <name type="scientific">Pediculus humanus subsp. corporis</name>
    <name type="common">Body louse</name>
    <dbReference type="NCBI Taxonomy" id="121224"/>
    <lineage>
        <taxon>Eukaryota</taxon>
        <taxon>Metazoa</taxon>
        <taxon>Ecdysozoa</taxon>
        <taxon>Arthropoda</taxon>
        <taxon>Hexapoda</taxon>
        <taxon>Insecta</taxon>
        <taxon>Pterygota</taxon>
        <taxon>Neoptera</taxon>
        <taxon>Paraneoptera</taxon>
        <taxon>Psocodea</taxon>
        <taxon>Troctomorpha</taxon>
        <taxon>Phthiraptera</taxon>
        <taxon>Anoplura</taxon>
        <taxon>Pediculidae</taxon>
        <taxon>Pediculus</taxon>
    </lineage>
</organism>
<evidence type="ECO:0000256" key="1">
    <source>
        <dbReference type="ARBA" id="ARBA00004141"/>
    </source>
</evidence>
<accession>E0VJM6</accession>
<dbReference type="EMBL" id="DS235226">
    <property type="protein sequence ID" value="EEB13582.1"/>
    <property type="molecule type" value="Genomic_DNA"/>
</dbReference>
<dbReference type="InterPro" id="IPR001841">
    <property type="entry name" value="Znf_RING"/>
</dbReference>
<keyword evidence="2" id="KW-0808">Transferase</keyword>
<evidence type="ECO:0000256" key="3">
    <source>
        <dbReference type="ARBA" id="ARBA00022692"/>
    </source>
</evidence>
<dbReference type="eggNOG" id="KOG1609">
    <property type="taxonomic scope" value="Eukaryota"/>
</dbReference>
<evidence type="ECO:0000256" key="4">
    <source>
        <dbReference type="ARBA" id="ARBA00022723"/>
    </source>
</evidence>
<keyword evidence="5 10" id="KW-0863">Zinc-finger</keyword>
<dbReference type="GO" id="GO:0004842">
    <property type="term" value="F:ubiquitin-protein transferase activity"/>
    <property type="evidence" value="ECO:0007669"/>
    <property type="project" value="TreeGrafter"/>
</dbReference>
<dbReference type="Proteomes" id="UP000009046">
    <property type="component" value="Unassembled WGS sequence"/>
</dbReference>
<evidence type="ECO:0000313" key="14">
    <source>
        <dbReference type="EMBL" id="EEB13582.1"/>
    </source>
</evidence>
<dbReference type="PROSITE" id="PS50089">
    <property type="entry name" value="ZF_RING_2"/>
    <property type="match status" value="1"/>
</dbReference>
<dbReference type="GO" id="GO:0008270">
    <property type="term" value="F:zinc ion binding"/>
    <property type="evidence" value="ECO:0007669"/>
    <property type="project" value="UniProtKB-KW"/>
</dbReference>
<reference evidence="14" key="2">
    <citation type="submission" date="2007-04" db="EMBL/GenBank/DDBJ databases">
        <title>The genome of the human body louse.</title>
        <authorList>
            <consortium name="The Human Body Louse Genome Consortium"/>
            <person name="Kirkness E."/>
            <person name="Walenz B."/>
            <person name="Hass B."/>
            <person name="Bruggner R."/>
            <person name="Strausberg R."/>
        </authorList>
    </citation>
    <scope>NUCLEOTIDE SEQUENCE</scope>
    <source>
        <strain evidence="14">USDA</strain>
    </source>
</reference>
<dbReference type="SUPFAM" id="SSF57850">
    <property type="entry name" value="RING/U-box"/>
    <property type="match status" value="1"/>
</dbReference>
<evidence type="ECO:0000259" key="13">
    <source>
        <dbReference type="PROSITE" id="PS51292"/>
    </source>
</evidence>